<evidence type="ECO:0000313" key="1">
    <source>
        <dbReference type="EMBL" id="KLO08813.1"/>
    </source>
</evidence>
<gene>
    <name evidence="1" type="ORF">SCHPADRAFT_593109</name>
</gene>
<protein>
    <submittedName>
        <fullName evidence="1">Uncharacterized protein</fullName>
    </submittedName>
</protein>
<name>A0A0H2RH23_9AGAM</name>
<proteinExistence type="predicted"/>
<dbReference type="OrthoDB" id="2998253at2759"/>
<dbReference type="SUPFAM" id="SSF52047">
    <property type="entry name" value="RNI-like"/>
    <property type="match status" value="1"/>
</dbReference>
<reference evidence="1 2" key="1">
    <citation type="submission" date="2015-04" db="EMBL/GenBank/DDBJ databases">
        <title>Complete genome sequence of Schizopora paradoxa KUC8140, a cosmopolitan wood degrader in East Asia.</title>
        <authorList>
            <consortium name="DOE Joint Genome Institute"/>
            <person name="Min B."/>
            <person name="Park H."/>
            <person name="Jang Y."/>
            <person name="Kim J.-J."/>
            <person name="Kim K.H."/>
            <person name="Pangilinan J."/>
            <person name="Lipzen A."/>
            <person name="Riley R."/>
            <person name="Grigoriev I.V."/>
            <person name="Spatafora J.W."/>
            <person name="Choi I.-G."/>
        </authorList>
    </citation>
    <scope>NUCLEOTIDE SEQUENCE [LARGE SCALE GENOMIC DNA]</scope>
    <source>
        <strain evidence="1 2">KUC8140</strain>
    </source>
</reference>
<evidence type="ECO:0000313" key="2">
    <source>
        <dbReference type="Proteomes" id="UP000053477"/>
    </source>
</evidence>
<sequence length="317" mass="36146">MMAQESSDHSRTSSTCDLFDSLCSEVLGEIFVTCTLRDTYYGEGTNPSLSSAPINVSQVCRRWRQVALSTPRLWSYFFLKLWNVDSDSSSDSRYVRRVIPVIKTWIGRSSIAPLDFEIYLSPGNFAEETVEEIESLLRILIEQRERWRSVSINYKFRFTKWFDVTFSNMHMLQKLDLVCCSARVCVARLDFSRSPELRSLSLEGHIKIVDRSVIPSLTNISITSNTYGVFDTAVSVQYAFPTFHDCFNILRMAPSLQTLFAKLVGSSERGTFEHIKMDKLRWIRLQLGSTPSQATSKHFAASTGQNSQTCACTVPKW</sequence>
<dbReference type="AlphaFoldDB" id="A0A0H2RH23"/>
<dbReference type="Gene3D" id="3.80.10.10">
    <property type="entry name" value="Ribonuclease Inhibitor"/>
    <property type="match status" value="1"/>
</dbReference>
<accession>A0A0H2RH23</accession>
<organism evidence="1 2">
    <name type="scientific">Schizopora paradoxa</name>
    <dbReference type="NCBI Taxonomy" id="27342"/>
    <lineage>
        <taxon>Eukaryota</taxon>
        <taxon>Fungi</taxon>
        <taxon>Dikarya</taxon>
        <taxon>Basidiomycota</taxon>
        <taxon>Agaricomycotina</taxon>
        <taxon>Agaricomycetes</taxon>
        <taxon>Hymenochaetales</taxon>
        <taxon>Schizoporaceae</taxon>
        <taxon>Schizopora</taxon>
    </lineage>
</organism>
<dbReference type="STRING" id="27342.A0A0H2RH23"/>
<dbReference type="Proteomes" id="UP000053477">
    <property type="component" value="Unassembled WGS sequence"/>
</dbReference>
<dbReference type="InParanoid" id="A0A0H2RH23"/>
<dbReference type="InterPro" id="IPR032675">
    <property type="entry name" value="LRR_dom_sf"/>
</dbReference>
<keyword evidence="2" id="KW-1185">Reference proteome</keyword>
<dbReference type="EMBL" id="KQ086076">
    <property type="protein sequence ID" value="KLO08813.1"/>
    <property type="molecule type" value="Genomic_DNA"/>
</dbReference>